<dbReference type="Proteomes" id="UP000034090">
    <property type="component" value="Unassembled WGS sequence"/>
</dbReference>
<evidence type="ECO:0000313" key="3">
    <source>
        <dbReference type="Proteomes" id="UP000034090"/>
    </source>
</evidence>
<keyword evidence="1" id="KW-0472">Membrane</keyword>
<dbReference type="SMART" id="SM01234">
    <property type="entry name" value="Haemolytic"/>
    <property type="match status" value="1"/>
</dbReference>
<comment type="subcellular location">
    <subcellularLocation>
        <location evidence="1">Cell membrane</location>
        <topology evidence="1">Peripheral membrane protein</topology>
        <orientation evidence="1">Cytoplasmic side</orientation>
    </subcellularLocation>
</comment>
<dbReference type="InterPro" id="IPR002696">
    <property type="entry name" value="Membr_insert_effic_factor_YidD"/>
</dbReference>
<gene>
    <name evidence="2" type="ORF">UV74_C0001G0109</name>
</gene>
<dbReference type="PANTHER" id="PTHR33383">
    <property type="entry name" value="MEMBRANE PROTEIN INSERTION EFFICIENCY FACTOR-RELATED"/>
    <property type="match status" value="1"/>
</dbReference>
<dbReference type="EMBL" id="LCFQ01000001">
    <property type="protein sequence ID" value="KKS98999.1"/>
    <property type="molecule type" value="Genomic_DNA"/>
</dbReference>
<sequence length="66" mass="7418">MIDFYQKFISSVLSILFGKGCRHLPTCSEYAKEAVAKYGVVKGAYLTAKRVIKCNPLVRSSYDPVR</sequence>
<comment type="caution">
    <text evidence="2">The sequence shown here is derived from an EMBL/GenBank/DDBJ whole genome shotgun (WGS) entry which is preliminary data.</text>
</comment>
<protein>
    <recommendedName>
        <fullName evidence="1">Putative membrane protein insertion efficiency factor</fullName>
    </recommendedName>
</protein>
<evidence type="ECO:0000256" key="1">
    <source>
        <dbReference type="HAMAP-Rule" id="MF_00386"/>
    </source>
</evidence>
<dbReference type="Pfam" id="PF01809">
    <property type="entry name" value="YidD"/>
    <property type="match status" value="1"/>
</dbReference>
<dbReference type="HAMAP" id="MF_00386">
    <property type="entry name" value="UPF0161_YidD"/>
    <property type="match status" value="1"/>
</dbReference>
<proteinExistence type="inferred from homology"/>
<dbReference type="PATRIC" id="fig|1618578.3.peg.123"/>
<organism evidence="2 3">
    <name type="scientific">Candidatus Woesebacteria bacterium GW2011_GWB1_43_14</name>
    <dbReference type="NCBI Taxonomy" id="1618578"/>
    <lineage>
        <taxon>Bacteria</taxon>
        <taxon>Candidatus Woeseibacteriota</taxon>
    </lineage>
</organism>
<keyword evidence="1" id="KW-1003">Cell membrane</keyword>
<dbReference type="AlphaFoldDB" id="A0A0G1DMW4"/>
<evidence type="ECO:0000313" key="2">
    <source>
        <dbReference type="EMBL" id="KKS98999.1"/>
    </source>
</evidence>
<name>A0A0G1DMW4_9BACT</name>
<reference evidence="2 3" key="1">
    <citation type="journal article" date="2015" name="Nature">
        <title>rRNA introns, odd ribosomes, and small enigmatic genomes across a large radiation of phyla.</title>
        <authorList>
            <person name="Brown C.T."/>
            <person name="Hug L.A."/>
            <person name="Thomas B.C."/>
            <person name="Sharon I."/>
            <person name="Castelle C.J."/>
            <person name="Singh A."/>
            <person name="Wilkins M.J."/>
            <person name="Williams K.H."/>
            <person name="Banfield J.F."/>
        </authorList>
    </citation>
    <scope>NUCLEOTIDE SEQUENCE [LARGE SCALE GENOMIC DNA]</scope>
</reference>
<accession>A0A0G1DMW4</accession>
<comment type="function">
    <text evidence="1">Could be involved in insertion of integral membrane proteins into the membrane.</text>
</comment>
<dbReference type="NCBIfam" id="TIGR00278">
    <property type="entry name" value="membrane protein insertion efficiency factor YidD"/>
    <property type="match status" value="1"/>
</dbReference>
<dbReference type="PANTHER" id="PTHR33383:SF1">
    <property type="entry name" value="MEMBRANE PROTEIN INSERTION EFFICIENCY FACTOR-RELATED"/>
    <property type="match status" value="1"/>
</dbReference>
<dbReference type="GO" id="GO:0005886">
    <property type="term" value="C:plasma membrane"/>
    <property type="evidence" value="ECO:0007669"/>
    <property type="project" value="UniProtKB-SubCell"/>
</dbReference>
<comment type="similarity">
    <text evidence="1">Belongs to the UPF0161 family.</text>
</comment>
<dbReference type="STRING" id="1618578.UV74_C0001G0109"/>